<dbReference type="SUPFAM" id="SSF49464">
    <property type="entry name" value="Carboxypeptidase regulatory domain-like"/>
    <property type="match status" value="1"/>
</dbReference>
<evidence type="ECO:0000313" key="1">
    <source>
        <dbReference type="EMBL" id="KKB53885.1"/>
    </source>
</evidence>
<comment type="caution">
    <text evidence="1">The sequence shown here is derived from an EMBL/GenBank/DDBJ whole genome shotgun (WGS) entry which is preliminary data.</text>
</comment>
<dbReference type="Pfam" id="PF13715">
    <property type="entry name" value="CarbopepD_reg_2"/>
    <property type="match status" value="1"/>
</dbReference>
<evidence type="ECO:0000313" key="2">
    <source>
        <dbReference type="Proteomes" id="UP000033047"/>
    </source>
</evidence>
<sequence length="532" mass="61087">MRTNGIKRIQGETERYISSIIDPHRDAADDSSPDDKGDKDVLERLIQIPRSKETVYQLLGKVSERSGYLFIYDSKIIDNEQVVKIPGGKYTIKEAIYHIIGNRDLGLRVIGNHILISRPVKPLPVKEALQPVLPDTVPYFTLEGILRDKYTNEPIPFATVSVSDDGSIGNVTNQGGEFRLRLPDSLRQSQINFSHIGYLPYAIESSLLAERYSMLTLEPKVIPIQEVVIRIVNPLRLLREMQEHKSLNYSQEPVYQTTFYREGIERKNKFVSLTEAVFKIYKSAYTNRPVTDQVKLLKMRRITNNQEKDTIIAKMKSGINTSIQLDIMKDAPDFLLPESDVNYPYVYAHSDITVIDDRMANVISFEQRDFINSPLLKGNLYIDSENSALLRAEFEIHPKYVKNAAGMLVEKKSRNLKIIPQKVIYTVSYKPWNGTYHISHVRGDLHFKVKKKKQLFGSSPLHVWFEMVTCKTDTFNVSRFGRKETLSTRTVFSETKFNYDEGFWGNFNVIPPEEKLNEAIGKISSKIEETGY</sequence>
<dbReference type="STRING" id="927665.HMPREF1535_03438"/>
<dbReference type="HOGENOM" id="CLU_046816_0_0_10"/>
<dbReference type="EMBL" id="AQHV01000014">
    <property type="protein sequence ID" value="KKB53885.1"/>
    <property type="molecule type" value="Genomic_DNA"/>
</dbReference>
<name>A0A0F5J8P8_9BACT</name>
<evidence type="ECO:0008006" key="3">
    <source>
        <dbReference type="Google" id="ProtNLM"/>
    </source>
</evidence>
<dbReference type="Proteomes" id="UP000033047">
    <property type="component" value="Unassembled WGS sequence"/>
</dbReference>
<dbReference type="PATRIC" id="fig|927665.4.peg.3531"/>
<accession>A0A0F5J8P8</accession>
<dbReference type="AlphaFoldDB" id="A0A0F5J8P8"/>
<reference evidence="1 2" key="1">
    <citation type="submission" date="2013-04" db="EMBL/GenBank/DDBJ databases">
        <title>The Genome Sequence of Parabacteroides goldsteinii DSM 19448.</title>
        <authorList>
            <consortium name="The Broad Institute Genomics Platform"/>
            <person name="Earl A."/>
            <person name="Ward D."/>
            <person name="Feldgarden M."/>
            <person name="Gevers D."/>
            <person name="Martens E."/>
            <person name="Sakamoto M."/>
            <person name="Benno Y."/>
            <person name="Song Y."/>
            <person name="Liu C."/>
            <person name="Lee J."/>
            <person name="Bolanos M."/>
            <person name="Vaisanen M.L."/>
            <person name="Finegold S.M."/>
            <person name="Walker B."/>
            <person name="Young S."/>
            <person name="Zeng Q."/>
            <person name="Gargeya S."/>
            <person name="Fitzgerald M."/>
            <person name="Haas B."/>
            <person name="Abouelleil A."/>
            <person name="Allen A.W."/>
            <person name="Alvarado L."/>
            <person name="Arachchi H.M."/>
            <person name="Berlin A.M."/>
            <person name="Chapman S.B."/>
            <person name="Gainer-Dewar J."/>
            <person name="Goldberg J."/>
            <person name="Griggs A."/>
            <person name="Gujja S."/>
            <person name="Hansen M."/>
            <person name="Howarth C."/>
            <person name="Imamovic A."/>
            <person name="Ireland A."/>
            <person name="Larimer J."/>
            <person name="McCowan C."/>
            <person name="Murphy C."/>
            <person name="Pearson M."/>
            <person name="Poon T.W."/>
            <person name="Priest M."/>
            <person name="Roberts A."/>
            <person name="Saif S."/>
            <person name="Shea T."/>
            <person name="Sisk P."/>
            <person name="Sykes S."/>
            <person name="Wortman J."/>
            <person name="Nusbaum C."/>
            <person name="Birren B."/>
        </authorList>
    </citation>
    <scope>NUCLEOTIDE SEQUENCE [LARGE SCALE GENOMIC DNA]</scope>
    <source>
        <strain evidence="1 2">DSM 19448</strain>
    </source>
</reference>
<protein>
    <recommendedName>
        <fullName evidence="3">Secretin/TonB short N-terminal domain-containing protein</fullName>
    </recommendedName>
</protein>
<dbReference type="InterPro" id="IPR008969">
    <property type="entry name" value="CarboxyPept-like_regulatory"/>
</dbReference>
<dbReference type="RefSeq" id="WP_244275646.1">
    <property type="nucleotide sequence ID" value="NZ_KQ033913.1"/>
</dbReference>
<dbReference type="Gene3D" id="2.60.40.1120">
    <property type="entry name" value="Carboxypeptidase-like, regulatory domain"/>
    <property type="match status" value="1"/>
</dbReference>
<proteinExistence type="predicted"/>
<organism evidence="1 2">
    <name type="scientific">Parabacteroides goldsteinii DSM 19448 = WAL 12034</name>
    <dbReference type="NCBI Taxonomy" id="927665"/>
    <lineage>
        <taxon>Bacteria</taxon>
        <taxon>Pseudomonadati</taxon>
        <taxon>Bacteroidota</taxon>
        <taxon>Bacteroidia</taxon>
        <taxon>Bacteroidales</taxon>
        <taxon>Tannerellaceae</taxon>
        <taxon>Parabacteroides</taxon>
    </lineage>
</organism>
<gene>
    <name evidence="1" type="ORF">HMPREF1535_03438</name>
</gene>